<comment type="pathway">
    <text evidence="1 8">Cofactor biosynthesis; (R)-pantothenate biosynthesis; (R)-pantothenate from (R)-pantoate and beta-alanine: step 1/1.</text>
</comment>
<sequence length="319" mass="33324">MTTPPVLTDSDAFRAALAAAVSDLGIEQPIVGLVPTMGALHSGHAALVDAARAESDLVIASIFVNPLQFNDAADYAAYPRSMADDVALLAAHGVDLVFAPDVQHMYPGYPDGPLIRVSAGELGRRWEGASRPGHFDGVVTVVAKLFSIMAPPAPARLQAWFGEKDAEQVAIVSRLTRDLSLPAEIRALPTVRDDGGLALSSRNQRLSEAQLDDARAISRTLSALRSRAREGLPLELDRLRAELAEAPGVELDYLVLVDPSTLREVSPHDVLTAEGVFHGVPGSVPGGVSGGVPSGGALALAAAQVGPVRLIDNMPIPAA</sequence>
<evidence type="ECO:0000256" key="6">
    <source>
        <dbReference type="ARBA" id="ARBA00022840"/>
    </source>
</evidence>
<dbReference type="Pfam" id="PF02569">
    <property type="entry name" value="Pantoate_ligase"/>
    <property type="match status" value="1"/>
</dbReference>
<dbReference type="GO" id="GO:0005524">
    <property type="term" value="F:ATP binding"/>
    <property type="evidence" value="ECO:0007669"/>
    <property type="project" value="UniProtKB-KW"/>
</dbReference>
<evidence type="ECO:0000256" key="5">
    <source>
        <dbReference type="ARBA" id="ARBA00022741"/>
    </source>
</evidence>
<gene>
    <name evidence="8 9" type="primary">panC</name>
    <name evidence="9" type="ORF">H9871_08315</name>
</gene>
<dbReference type="Gene3D" id="3.40.50.620">
    <property type="entry name" value="HUPs"/>
    <property type="match status" value="1"/>
</dbReference>
<comment type="caution">
    <text evidence="9">The sequence shown here is derived from an EMBL/GenBank/DDBJ whole genome shotgun (WGS) entry which is preliminary data.</text>
</comment>
<feature type="binding site" evidence="8">
    <location>
        <position position="68"/>
    </location>
    <ligand>
        <name>(R)-pantoate</name>
        <dbReference type="ChEBI" id="CHEBI:15980"/>
    </ligand>
</feature>
<dbReference type="Proteomes" id="UP000824151">
    <property type="component" value="Unassembled WGS sequence"/>
</dbReference>
<dbReference type="InterPro" id="IPR042176">
    <property type="entry name" value="Pantoate_ligase_C"/>
</dbReference>
<accession>A0A9D1UTL5</accession>
<dbReference type="GO" id="GO:0004592">
    <property type="term" value="F:pantoate-beta-alanine ligase activity"/>
    <property type="evidence" value="ECO:0007669"/>
    <property type="project" value="UniProtKB-UniRule"/>
</dbReference>
<keyword evidence="5 8" id="KW-0547">Nucleotide-binding</keyword>
<organism evidence="9 10">
    <name type="scientific">Candidatus Nesterenkonia stercoripullorum</name>
    <dbReference type="NCBI Taxonomy" id="2838701"/>
    <lineage>
        <taxon>Bacteria</taxon>
        <taxon>Bacillati</taxon>
        <taxon>Actinomycetota</taxon>
        <taxon>Actinomycetes</taxon>
        <taxon>Micrococcales</taxon>
        <taxon>Micrococcaceae</taxon>
        <taxon>Nesterenkonia</taxon>
    </lineage>
</organism>
<keyword evidence="3 8" id="KW-0436">Ligase</keyword>
<proteinExistence type="inferred from homology"/>
<comment type="function">
    <text evidence="8">Catalyzes the condensation of pantoate with beta-alanine in an ATP-dependent reaction via a pantoyl-adenylate intermediate.</text>
</comment>
<dbReference type="NCBIfam" id="TIGR00018">
    <property type="entry name" value="panC"/>
    <property type="match status" value="1"/>
</dbReference>
<comment type="miscellaneous">
    <text evidence="8">The reaction proceeds by a bi uni uni bi ping pong mechanism.</text>
</comment>
<evidence type="ECO:0000256" key="4">
    <source>
        <dbReference type="ARBA" id="ARBA00022655"/>
    </source>
</evidence>
<dbReference type="HAMAP" id="MF_00158">
    <property type="entry name" value="PanC"/>
    <property type="match status" value="1"/>
</dbReference>
<dbReference type="InterPro" id="IPR014729">
    <property type="entry name" value="Rossmann-like_a/b/a_fold"/>
</dbReference>
<evidence type="ECO:0000256" key="1">
    <source>
        <dbReference type="ARBA" id="ARBA00004990"/>
    </source>
</evidence>
<dbReference type="Gene3D" id="3.30.1300.10">
    <property type="entry name" value="Pantoate-beta-alanine ligase, C-terminal domain"/>
    <property type="match status" value="1"/>
</dbReference>
<comment type="catalytic activity">
    <reaction evidence="7 8">
        <text>(R)-pantoate + beta-alanine + ATP = (R)-pantothenate + AMP + diphosphate + H(+)</text>
        <dbReference type="Rhea" id="RHEA:10912"/>
        <dbReference type="ChEBI" id="CHEBI:15378"/>
        <dbReference type="ChEBI" id="CHEBI:15980"/>
        <dbReference type="ChEBI" id="CHEBI:29032"/>
        <dbReference type="ChEBI" id="CHEBI:30616"/>
        <dbReference type="ChEBI" id="CHEBI:33019"/>
        <dbReference type="ChEBI" id="CHEBI:57966"/>
        <dbReference type="ChEBI" id="CHEBI:456215"/>
        <dbReference type="EC" id="6.3.2.1"/>
    </reaction>
</comment>
<keyword evidence="8" id="KW-0963">Cytoplasm</keyword>
<reference evidence="9" key="2">
    <citation type="submission" date="2021-04" db="EMBL/GenBank/DDBJ databases">
        <authorList>
            <person name="Gilroy R."/>
        </authorList>
    </citation>
    <scope>NUCLEOTIDE SEQUENCE</scope>
    <source>
        <strain evidence="9">ChiHejej3B27-3195</strain>
    </source>
</reference>
<dbReference type="GO" id="GO:0005829">
    <property type="term" value="C:cytosol"/>
    <property type="evidence" value="ECO:0007669"/>
    <property type="project" value="TreeGrafter"/>
</dbReference>
<feature type="binding site" evidence="8">
    <location>
        <begin position="37"/>
        <end position="44"/>
    </location>
    <ligand>
        <name>ATP</name>
        <dbReference type="ChEBI" id="CHEBI:30616"/>
    </ligand>
</feature>
<comment type="similarity">
    <text evidence="2 8">Belongs to the pantothenate synthetase family.</text>
</comment>
<dbReference type="EC" id="6.3.2.1" evidence="8"/>
<feature type="binding site" evidence="8">
    <location>
        <begin position="162"/>
        <end position="165"/>
    </location>
    <ligand>
        <name>ATP</name>
        <dbReference type="ChEBI" id="CHEBI:30616"/>
    </ligand>
</feature>
<evidence type="ECO:0000256" key="8">
    <source>
        <dbReference type="HAMAP-Rule" id="MF_00158"/>
    </source>
</evidence>
<dbReference type="InterPro" id="IPR003721">
    <property type="entry name" value="Pantoate_ligase"/>
</dbReference>
<evidence type="ECO:0000256" key="2">
    <source>
        <dbReference type="ARBA" id="ARBA00009256"/>
    </source>
</evidence>
<evidence type="ECO:0000256" key="3">
    <source>
        <dbReference type="ARBA" id="ARBA00022598"/>
    </source>
</evidence>
<feature type="binding site" evidence="8">
    <location>
        <position position="191"/>
    </location>
    <ligand>
        <name>ATP</name>
        <dbReference type="ChEBI" id="CHEBI:30616"/>
    </ligand>
</feature>
<reference evidence="9" key="1">
    <citation type="journal article" date="2021" name="PeerJ">
        <title>Extensive microbial diversity within the chicken gut microbiome revealed by metagenomics and culture.</title>
        <authorList>
            <person name="Gilroy R."/>
            <person name="Ravi A."/>
            <person name="Getino M."/>
            <person name="Pursley I."/>
            <person name="Horton D.L."/>
            <person name="Alikhan N.F."/>
            <person name="Baker D."/>
            <person name="Gharbi K."/>
            <person name="Hall N."/>
            <person name="Watson M."/>
            <person name="Adriaenssens E.M."/>
            <person name="Foster-Nyarko E."/>
            <person name="Jarju S."/>
            <person name="Secka A."/>
            <person name="Antonio M."/>
            <person name="Oren A."/>
            <person name="Chaudhuri R.R."/>
            <person name="La Ragione R."/>
            <person name="Hildebrand F."/>
            <person name="Pallen M.J."/>
        </authorList>
    </citation>
    <scope>NUCLEOTIDE SEQUENCE</scope>
    <source>
        <strain evidence="9">ChiHejej3B27-3195</strain>
    </source>
</reference>
<keyword evidence="4 8" id="KW-0566">Pantothenate biosynthesis</keyword>
<dbReference type="GO" id="GO:0015940">
    <property type="term" value="P:pantothenate biosynthetic process"/>
    <property type="evidence" value="ECO:0007669"/>
    <property type="project" value="UniProtKB-UniRule"/>
</dbReference>
<evidence type="ECO:0000313" key="10">
    <source>
        <dbReference type="Proteomes" id="UP000824151"/>
    </source>
</evidence>
<dbReference type="PANTHER" id="PTHR21299:SF1">
    <property type="entry name" value="PANTOATE--BETA-ALANINE LIGASE"/>
    <property type="match status" value="1"/>
</dbReference>
<evidence type="ECO:0000313" key="9">
    <source>
        <dbReference type="EMBL" id="HIX00134.1"/>
    </source>
</evidence>
<feature type="binding site" evidence="8">
    <location>
        <begin position="199"/>
        <end position="202"/>
    </location>
    <ligand>
        <name>ATP</name>
        <dbReference type="ChEBI" id="CHEBI:30616"/>
    </ligand>
</feature>
<evidence type="ECO:0000256" key="7">
    <source>
        <dbReference type="ARBA" id="ARBA00048258"/>
    </source>
</evidence>
<comment type="subcellular location">
    <subcellularLocation>
        <location evidence="8">Cytoplasm</location>
    </subcellularLocation>
</comment>
<dbReference type="EMBL" id="DXGD01000308">
    <property type="protein sequence ID" value="HIX00134.1"/>
    <property type="molecule type" value="Genomic_DNA"/>
</dbReference>
<protein>
    <recommendedName>
        <fullName evidence="8">Pantothenate synthetase</fullName>
        <shortName evidence="8">PS</shortName>
        <ecNumber evidence="8">6.3.2.1</ecNumber>
    </recommendedName>
    <alternativeName>
        <fullName evidence="8">Pantoate--beta-alanine ligase</fullName>
    </alternativeName>
    <alternativeName>
        <fullName evidence="8">Pantoate-activating enzyme</fullName>
    </alternativeName>
</protein>
<name>A0A9D1UTL5_9MICC</name>
<keyword evidence="6 8" id="KW-0067">ATP-binding</keyword>
<feature type="active site" description="Proton donor" evidence="8">
    <location>
        <position position="44"/>
    </location>
</feature>
<dbReference type="AlphaFoldDB" id="A0A9D1UTL5"/>
<feature type="binding site" evidence="8">
    <location>
        <position position="68"/>
    </location>
    <ligand>
        <name>beta-alanine</name>
        <dbReference type="ChEBI" id="CHEBI:57966"/>
    </ligand>
</feature>
<dbReference type="PANTHER" id="PTHR21299">
    <property type="entry name" value="CYTIDYLATE KINASE/PANTOATE-BETA-ALANINE LIGASE"/>
    <property type="match status" value="1"/>
</dbReference>
<dbReference type="SUPFAM" id="SSF52374">
    <property type="entry name" value="Nucleotidylyl transferase"/>
    <property type="match status" value="1"/>
</dbReference>
<comment type="subunit">
    <text evidence="8">Homodimer.</text>
</comment>
<feature type="binding site" evidence="8">
    <location>
        <position position="168"/>
    </location>
    <ligand>
        <name>(R)-pantoate</name>
        <dbReference type="ChEBI" id="CHEBI:15980"/>
    </ligand>
</feature>